<dbReference type="InterPro" id="IPR041420">
    <property type="entry name" value="PBECR4"/>
</dbReference>
<dbReference type="Pfam" id="PF18813">
    <property type="entry name" value="PBECR4"/>
    <property type="match status" value="1"/>
</dbReference>
<reference evidence="2 3" key="1">
    <citation type="journal article" date="2017" name="BMC Genomics">
        <title>Comparative and functional genomics of the Lactococcus lactis taxon; insights into evolution and niche adaptation.</title>
        <authorList>
            <person name="Kelleher P."/>
            <person name="Bottacini F."/>
            <person name="Mahony J."/>
            <person name="Kilcawley K.N."/>
            <person name="van Sinderen D."/>
        </authorList>
    </citation>
    <scope>NUCLEOTIDE SEQUENCE [LARGE SCALE GENOMIC DNA]</scope>
    <source>
        <strain evidence="2 3">UC11</strain>
    </source>
</reference>
<dbReference type="AlphaFoldDB" id="A0AAE2FSU5"/>
<protein>
    <recommendedName>
        <fullName evidence="1">Phage-Barnase-EndoU-ColicinE5/D-RelE like nuclease 4 domain-containing protein</fullName>
    </recommendedName>
</protein>
<sequence>MEKIIGFKKPTNSEFLILQKELLTIKSVLSFIDSELIGKDIIICTQKTEISFKMETRNIPHLLGIYYDRGGKALWKDFKRNRLSIRNILIKADGTTFQKLSALHCFEDLFTKPCFLTGNGKFEKLTFDASIRTGRLLLAIGFKYSDDDQIYYPNTVLNLKSKIIPEGQKVLAIYTENPETGKLRYLQKNRKYKIKKY</sequence>
<dbReference type="RefSeq" id="WP_158616511.1">
    <property type="nucleotide sequence ID" value="NZ_CAKMAV010000016.1"/>
</dbReference>
<dbReference type="EMBL" id="CP015904">
    <property type="protein sequence ID" value="ARE13869.1"/>
    <property type="molecule type" value="Genomic_DNA"/>
</dbReference>
<feature type="domain" description="Phage-Barnase-EndoU-ColicinE5/D-RelE like nuclease 4" evidence="1">
    <location>
        <begin position="25"/>
        <end position="177"/>
    </location>
</feature>
<evidence type="ECO:0000313" key="3">
    <source>
        <dbReference type="Proteomes" id="UP000192067"/>
    </source>
</evidence>
<proteinExistence type="predicted"/>
<evidence type="ECO:0000313" key="2">
    <source>
        <dbReference type="EMBL" id="ARE13869.1"/>
    </source>
</evidence>
<accession>A0AAE2FSU5</accession>
<organism evidence="2 3">
    <name type="scientific">Lactococcus lactis subsp. lactis</name>
    <name type="common">Streptococcus lactis</name>
    <dbReference type="NCBI Taxonomy" id="1360"/>
    <lineage>
        <taxon>Bacteria</taxon>
        <taxon>Bacillati</taxon>
        <taxon>Bacillota</taxon>
        <taxon>Bacilli</taxon>
        <taxon>Lactobacillales</taxon>
        <taxon>Streptococcaceae</taxon>
        <taxon>Lactococcus</taxon>
    </lineage>
</organism>
<name>A0AAE2FSU5_LACLL</name>
<gene>
    <name evidence="2" type="ORF">LLUC11_1540</name>
</gene>
<dbReference type="Proteomes" id="UP000192067">
    <property type="component" value="Chromosome"/>
</dbReference>
<evidence type="ECO:0000259" key="1">
    <source>
        <dbReference type="Pfam" id="PF18813"/>
    </source>
</evidence>